<evidence type="ECO:0000313" key="4">
    <source>
        <dbReference type="Proteomes" id="UP000193498"/>
    </source>
</evidence>
<reference evidence="3 4" key="1">
    <citation type="submission" date="2016-07" db="EMBL/GenBank/DDBJ databases">
        <title>Pervasive Adenine N6-methylation of Active Genes in Fungi.</title>
        <authorList>
            <consortium name="DOE Joint Genome Institute"/>
            <person name="Mondo S.J."/>
            <person name="Dannebaum R.O."/>
            <person name="Kuo R.C."/>
            <person name="Labutti K."/>
            <person name="Haridas S."/>
            <person name="Kuo A."/>
            <person name="Salamov A."/>
            <person name="Ahrendt S.R."/>
            <person name="Lipzen A."/>
            <person name="Sullivan W."/>
            <person name="Andreopoulos W.B."/>
            <person name="Clum A."/>
            <person name="Lindquist E."/>
            <person name="Daum C."/>
            <person name="Ramamoorthy G.K."/>
            <person name="Gryganskyi A."/>
            <person name="Culley D."/>
            <person name="Magnuson J.K."/>
            <person name="James T.Y."/>
            <person name="O'Malley M.A."/>
            <person name="Stajich J.E."/>
            <person name="Spatafora J.W."/>
            <person name="Visel A."/>
            <person name="Grigoriev I.V."/>
        </authorList>
    </citation>
    <scope>NUCLEOTIDE SEQUENCE [LARGE SCALE GENOMIC DNA]</scope>
    <source>
        <strain evidence="3 4">CBS 931.73</strain>
    </source>
</reference>
<dbReference type="GO" id="GO:0005886">
    <property type="term" value="C:plasma membrane"/>
    <property type="evidence" value="ECO:0007669"/>
    <property type="project" value="TreeGrafter"/>
</dbReference>
<dbReference type="InterPro" id="IPR050357">
    <property type="entry name" value="Arrestin_domain-protein"/>
</dbReference>
<dbReference type="OrthoDB" id="2333384at2759"/>
<feature type="domain" description="Arrestin-like N-terminal" evidence="1">
    <location>
        <begin position="33"/>
        <end position="126"/>
    </location>
</feature>
<organism evidence="3 4">
    <name type="scientific">Basidiobolus meristosporus CBS 931.73</name>
    <dbReference type="NCBI Taxonomy" id="1314790"/>
    <lineage>
        <taxon>Eukaryota</taxon>
        <taxon>Fungi</taxon>
        <taxon>Fungi incertae sedis</taxon>
        <taxon>Zoopagomycota</taxon>
        <taxon>Entomophthoromycotina</taxon>
        <taxon>Basidiobolomycetes</taxon>
        <taxon>Basidiobolales</taxon>
        <taxon>Basidiobolaceae</taxon>
        <taxon>Basidiobolus</taxon>
    </lineage>
</organism>
<dbReference type="GO" id="GO:0005829">
    <property type="term" value="C:cytosol"/>
    <property type="evidence" value="ECO:0007669"/>
    <property type="project" value="TreeGrafter"/>
</dbReference>
<keyword evidence="4" id="KW-1185">Reference proteome</keyword>
<feature type="domain" description="Arrestin C-terminal-like" evidence="2">
    <location>
        <begin position="165"/>
        <end position="299"/>
    </location>
</feature>
<evidence type="ECO:0000259" key="2">
    <source>
        <dbReference type="Pfam" id="PF02752"/>
    </source>
</evidence>
<dbReference type="EMBL" id="MCFE01000396">
    <property type="protein sequence ID" value="ORX90172.1"/>
    <property type="molecule type" value="Genomic_DNA"/>
</dbReference>
<dbReference type="InterPro" id="IPR014752">
    <property type="entry name" value="Arrestin-like_C"/>
</dbReference>
<dbReference type="InterPro" id="IPR011021">
    <property type="entry name" value="Arrestin-like_N"/>
</dbReference>
<dbReference type="InterPro" id="IPR014756">
    <property type="entry name" value="Ig_E-set"/>
</dbReference>
<dbReference type="Proteomes" id="UP000193498">
    <property type="component" value="Unassembled WGS sequence"/>
</dbReference>
<accession>A0A1Y1XWR3</accession>
<dbReference type="InParanoid" id="A0A1Y1XWR3"/>
<sequence>MALAKVLNLGFEVLLERDTILNGFDVDTRVNNYIRGKVLLHPKIRTNLTELNLVLEGKFSVQSLKGFKRIEKIIIEQKVTLSEPQTEGVPLTPTCHEYPFELCLPGDLPPSFRGNYGQLTYTVRALGTLSSHWSLSYIKAERDLQIFRDMRPLYDTYRTQLSGNWMDSIEYNASFSTNTYKPGDVIPITFKYHVKDQNIRINHIIAFLRESSVYRMPSDEHTSGHIIREDRETIDLNGDYSEGFYDGECQLDLQIPTNLLSYDCLTEYGQITHKISFRIDYVLNGSINHFSVAIPVAILPTSLTELLDTHVDEQLPMYDVIAPPPSYCQIEVS</sequence>
<dbReference type="GO" id="GO:0030674">
    <property type="term" value="F:protein-macromolecule adaptor activity"/>
    <property type="evidence" value="ECO:0007669"/>
    <property type="project" value="TreeGrafter"/>
</dbReference>
<protein>
    <recommendedName>
        <fullName evidence="5">Arrestin C-terminal-like domain-containing protein</fullName>
    </recommendedName>
</protein>
<dbReference type="AlphaFoldDB" id="A0A1Y1XWR3"/>
<dbReference type="STRING" id="1314790.A0A1Y1XWR3"/>
<dbReference type="GO" id="GO:0070086">
    <property type="term" value="P:ubiquitin-dependent endocytosis"/>
    <property type="evidence" value="ECO:0007669"/>
    <property type="project" value="TreeGrafter"/>
</dbReference>
<comment type="caution">
    <text evidence="3">The sequence shown here is derived from an EMBL/GenBank/DDBJ whole genome shotgun (WGS) entry which is preliminary data.</text>
</comment>
<evidence type="ECO:0000313" key="3">
    <source>
        <dbReference type="EMBL" id="ORX90172.1"/>
    </source>
</evidence>
<gene>
    <name evidence="3" type="ORF">K493DRAFT_381261</name>
</gene>
<dbReference type="InterPro" id="IPR011022">
    <property type="entry name" value="Arrestin_C-like"/>
</dbReference>
<dbReference type="Pfam" id="PF02752">
    <property type="entry name" value="Arrestin_C"/>
    <property type="match status" value="1"/>
</dbReference>
<dbReference type="PANTHER" id="PTHR11188:SF17">
    <property type="entry name" value="FI21816P1"/>
    <property type="match status" value="1"/>
</dbReference>
<evidence type="ECO:0008006" key="5">
    <source>
        <dbReference type="Google" id="ProtNLM"/>
    </source>
</evidence>
<dbReference type="PANTHER" id="PTHR11188">
    <property type="entry name" value="ARRESTIN DOMAIN CONTAINING PROTEIN"/>
    <property type="match status" value="1"/>
</dbReference>
<dbReference type="Pfam" id="PF00339">
    <property type="entry name" value="Arrestin_N"/>
    <property type="match status" value="1"/>
</dbReference>
<proteinExistence type="predicted"/>
<name>A0A1Y1XWR3_9FUNG</name>
<dbReference type="Gene3D" id="2.60.40.640">
    <property type="match status" value="1"/>
</dbReference>
<dbReference type="GO" id="GO:0031625">
    <property type="term" value="F:ubiquitin protein ligase binding"/>
    <property type="evidence" value="ECO:0007669"/>
    <property type="project" value="TreeGrafter"/>
</dbReference>
<evidence type="ECO:0000259" key="1">
    <source>
        <dbReference type="Pfam" id="PF00339"/>
    </source>
</evidence>
<dbReference type="SUPFAM" id="SSF81296">
    <property type="entry name" value="E set domains"/>
    <property type="match status" value="1"/>
</dbReference>